<sequence length="223" mass="23965">MRTNKKRILGGVAFVGVAALSFHIVDFPTNAADHLDPPQRTSPDVAAMADRAADIADVFTFFDGDTTKLIVTFAGPVPSDTAPTFDPNVRYYLNVSTGEPRTTSDTRILIQFGEDETQMGDQYGVRVSGLPGVTGDIIGPVETDLEQEGVKVRAGLFDDPFFFDLQGFQETLDTGTLSFDSSRDFFAGQNLTAVVIEIPNADISGGSNSIDVWTETLRLGGTS</sequence>
<feature type="signal peptide" evidence="1">
    <location>
        <begin position="1"/>
        <end position="31"/>
    </location>
</feature>
<protein>
    <submittedName>
        <fullName evidence="2">DUF4331 domain-containing protein</fullName>
    </submittedName>
</protein>
<accession>A0A9X2EJB9</accession>
<dbReference type="RefSeq" id="WP_252112045.1">
    <property type="nucleotide sequence ID" value="NZ_JAMSHT010000001.1"/>
</dbReference>
<dbReference type="InterPro" id="IPR025566">
    <property type="entry name" value="DUF4331"/>
</dbReference>
<dbReference type="Pfam" id="PF14224">
    <property type="entry name" value="DUF4331"/>
    <property type="match status" value="1"/>
</dbReference>
<proteinExistence type="predicted"/>
<gene>
    <name evidence="2" type="ORF">NDO55_02310</name>
</gene>
<dbReference type="AlphaFoldDB" id="A0A9X2EJB9"/>
<feature type="chain" id="PRO_5040858050" evidence="1">
    <location>
        <begin position="32"/>
        <end position="223"/>
    </location>
</feature>
<comment type="caution">
    <text evidence="2">The sequence shown here is derived from an EMBL/GenBank/DDBJ whole genome shotgun (WGS) entry which is preliminary data.</text>
</comment>
<dbReference type="EMBL" id="JAMSHT010000001">
    <property type="protein sequence ID" value="MCM8556654.1"/>
    <property type="molecule type" value="Genomic_DNA"/>
</dbReference>
<organism evidence="2 3">
    <name type="scientific">Sphingomicrobium sediminis</name>
    <dbReference type="NCBI Taxonomy" id="2950949"/>
    <lineage>
        <taxon>Bacteria</taxon>
        <taxon>Pseudomonadati</taxon>
        <taxon>Pseudomonadota</taxon>
        <taxon>Alphaproteobacteria</taxon>
        <taxon>Sphingomonadales</taxon>
        <taxon>Sphingomonadaceae</taxon>
        <taxon>Sphingomicrobium</taxon>
    </lineage>
</organism>
<dbReference type="Proteomes" id="UP001155128">
    <property type="component" value="Unassembled WGS sequence"/>
</dbReference>
<evidence type="ECO:0000256" key="1">
    <source>
        <dbReference type="SAM" id="SignalP"/>
    </source>
</evidence>
<reference evidence="2" key="1">
    <citation type="submission" date="2022-06" db="EMBL/GenBank/DDBJ databases">
        <title>Sphingomicrobium sedimins sp. nov., a marine bacterium isolated from tidal flat.</title>
        <authorList>
            <person name="Kim C.-H."/>
            <person name="Yoo Y."/>
            <person name="Kim J.-J."/>
        </authorList>
    </citation>
    <scope>NUCLEOTIDE SEQUENCE</scope>
    <source>
        <strain evidence="2">GRR-S6-50</strain>
    </source>
</reference>
<keyword evidence="1" id="KW-0732">Signal</keyword>
<keyword evidence="3" id="KW-1185">Reference proteome</keyword>
<evidence type="ECO:0000313" key="3">
    <source>
        <dbReference type="Proteomes" id="UP001155128"/>
    </source>
</evidence>
<name>A0A9X2EJB9_9SPHN</name>
<evidence type="ECO:0000313" key="2">
    <source>
        <dbReference type="EMBL" id="MCM8556654.1"/>
    </source>
</evidence>